<dbReference type="EMBL" id="RCMV01000240">
    <property type="protein sequence ID" value="KAG3220937.1"/>
    <property type="molecule type" value="Genomic_DNA"/>
</dbReference>
<comment type="caution">
    <text evidence="1">The sequence shown here is derived from an EMBL/GenBank/DDBJ whole genome shotgun (WGS) entry which is preliminary data.</text>
</comment>
<evidence type="ECO:0000313" key="2">
    <source>
        <dbReference type="EMBL" id="KAG2927461.1"/>
    </source>
</evidence>
<evidence type="ECO:0000313" key="3">
    <source>
        <dbReference type="EMBL" id="KAG2982333.1"/>
    </source>
</evidence>
<accession>A0A8T0ZCC9</accession>
<evidence type="ECO:0000313" key="4">
    <source>
        <dbReference type="EMBL" id="KAG3220937.1"/>
    </source>
</evidence>
<dbReference type="Proteomes" id="UP000774804">
    <property type="component" value="Unassembled WGS sequence"/>
</dbReference>
<dbReference type="EMBL" id="RCMG01000200">
    <property type="protein sequence ID" value="KAG2859937.1"/>
    <property type="molecule type" value="Genomic_DNA"/>
</dbReference>
<reference evidence="1" key="1">
    <citation type="submission" date="2018-10" db="EMBL/GenBank/DDBJ databases">
        <title>Effector identification in a new, highly contiguous assembly of the strawberry crown rot pathogen Phytophthora cactorum.</title>
        <authorList>
            <person name="Armitage A.D."/>
            <person name="Nellist C.F."/>
            <person name="Bates H."/>
            <person name="Vickerstaff R.J."/>
            <person name="Harrison R.J."/>
        </authorList>
    </citation>
    <scope>NUCLEOTIDE SEQUENCE</scope>
    <source>
        <strain evidence="1">15-7</strain>
        <strain evidence="2">4032</strain>
        <strain evidence="3">P415</strain>
        <strain evidence="4">P421</strain>
    </source>
</reference>
<name>A0A8T0ZCC9_9STRA</name>
<dbReference type="AlphaFoldDB" id="A0A8T0ZCC9"/>
<evidence type="ECO:0000313" key="5">
    <source>
        <dbReference type="Proteomes" id="UP000735874"/>
    </source>
</evidence>
<dbReference type="Proteomes" id="UP000760860">
    <property type="component" value="Unassembled WGS sequence"/>
</dbReference>
<protein>
    <submittedName>
        <fullName evidence="1">Uncharacterized protein</fullName>
    </submittedName>
</protein>
<organism evidence="1 5">
    <name type="scientific">Phytophthora cactorum</name>
    <dbReference type="NCBI Taxonomy" id="29920"/>
    <lineage>
        <taxon>Eukaryota</taxon>
        <taxon>Sar</taxon>
        <taxon>Stramenopiles</taxon>
        <taxon>Oomycota</taxon>
        <taxon>Peronosporomycetes</taxon>
        <taxon>Peronosporales</taxon>
        <taxon>Peronosporaceae</taxon>
        <taxon>Phytophthora</taxon>
    </lineage>
</organism>
<proteinExistence type="predicted"/>
<dbReference type="EMBL" id="RCML01000282">
    <property type="protein sequence ID" value="KAG2982333.1"/>
    <property type="molecule type" value="Genomic_DNA"/>
</dbReference>
<dbReference type="Proteomes" id="UP000735874">
    <property type="component" value="Unassembled WGS sequence"/>
</dbReference>
<evidence type="ECO:0000313" key="1">
    <source>
        <dbReference type="EMBL" id="KAG2859937.1"/>
    </source>
</evidence>
<sequence length="123" mass="13299">MMAYVCSVNSSHINIQLIPLELQIVLEEQVEQRAIIVIKKAAAEAQARSIVAASDVVAAQNSSSDEDKPDVATIAEKSTGESMPLKIARLQAQHDVIERAHQRATALELVAAGITILPKRSFK</sequence>
<dbReference type="Proteomes" id="UP000697107">
    <property type="component" value="Unassembled WGS sequence"/>
</dbReference>
<dbReference type="EMBL" id="RCMI01000185">
    <property type="protein sequence ID" value="KAG2927461.1"/>
    <property type="molecule type" value="Genomic_DNA"/>
</dbReference>
<gene>
    <name evidence="1" type="ORF">PC113_g8486</name>
    <name evidence="2" type="ORF">PC115_g7576</name>
    <name evidence="3" type="ORF">PC118_g10041</name>
    <name evidence="4" type="ORF">PC129_g8307</name>
</gene>